<protein>
    <recommendedName>
        <fullName evidence="1">DUF58 domain-containing protein</fullName>
    </recommendedName>
</protein>
<evidence type="ECO:0000259" key="1">
    <source>
        <dbReference type="Pfam" id="PF01882"/>
    </source>
</evidence>
<dbReference type="AlphaFoldDB" id="A0A1N7PZQ8"/>
<proteinExistence type="predicted"/>
<dbReference type="OrthoDB" id="9794556at2"/>
<evidence type="ECO:0000313" key="3">
    <source>
        <dbReference type="Proteomes" id="UP000185678"/>
    </source>
</evidence>
<dbReference type="InterPro" id="IPR002881">
    <property type="entry name" value="DUF58"/>
</dbReference>
<dbReference type="PANTHER" id="PTHR33608">
    <property type="entry name" value="BLL2464 PROTEIN"/>
    <property type="match status" value="1"/>
</dbReference>
<dbReference type="Pfam" id="PF01882">
    <property type="entry name" value="DUF58"/>
    <property type="match status" value="1"/>
</dbReference>
<dbReference type="RefSeq" id="WP_076401897.1">
    <property type="nucleotide sequence ID" value="NZ_FTOA01000009.1"/>
</dbReference>
<accession>A0A1N7PZQ8</accession>
<organism evidence="2 3">
    <name type="scientific">Insolitispirillum peregrinum</name>
    <dbReference type="NCBI Taxonomy" id="80876"/>
    <lineage>
        <taxon>Bacteria</taxon>
        <taxon>Pseudomonadati</taxon>
        <taxon>Pseudomonadota</taxon>
        <taxon>Alphaproteobacteria</taxon>
        <taxon>Rhodospirillales</taxon>
        <taxon>Novispirillaceae</taxon>
        <taxon>Insolitispirillum</taxon>
    </lineage>
</organism>
<feature type="domain" description="DUF58" evidence="1">
    <location>
        <begin position="55"/>
        <end position="265"/>
    </location>
</feature>
<evidence type="ECO:0000313" key="2">
    <source>
        <dbReference type="EMBL" id="SIT16071.1"/>
    </source>
</evidence>
<name>A0A1N7PZQ8_9PROT</name>
<reference evidence="2 3" key="1">
    <citation type="submission" date="2017-01" db="EMBL/GenBank/DDBJ databases">
        <authorList>
            <person name="Mah S.A."/>
            <person name="Swanson W.J."/>
            <person name="Moy G.W."/>
            <person name="Vacquier V.D."/>
        </authorList>
    </citation>
    <scope>NUCLEOTIDE SEQUENCE [LARGE SCALE GENOMIC DNA]</scope>
    <source>
        <strain evidence="2 3">DSM 11589</strain>
    </source>
</reference>
<keyword evidence="3" id="KW-1185">Reference proteome</keyword>
<sequence>MAAPPPSAARRLLAAEMAAGPLPPLLVAAQRVAAASGLGNHGRRRQGRGDDFWQFRPYAPGDSAAMIDWRQTAKGERAAVREREWSSSQTIYLWRSSGSSQAWRSQPTLPDKQNRCDLLLLALAVLLQRGGERLALLSAGAPSLADARACHHLPQIAERLHRPPTTSDDAELSLPPALPLPRHASAVLLADFLTPIPETVARLRTLAAEGARGHLLQVLDPAEEGFPFHGRVRFEAPGDAYTALLTSRAEDLRAAYLHRLSHHRAALADAARAVGWTFAVHHTDHPPQQALGTLFHALSLPSAPGGRS</sequence>
<gene>
    <name evidence="2" type="ORF">SAMN05421779_10920</name>
</gene>
<dbReference type="EMBL" id="FTOA01000009">
    <property type="protein sequence ID" value="SIT16071.1"/>
    <property type="molecule type" value="Genomic_DNA"/>
</dbReference>
<dbReference type="STRING" id="80876.SAMN05421779_10920"/>
<dbReference type="PANTHER" id="PTHR33608:SF6">
    <property type="entry name" value="BLL2464 PROTEIN"/>
    <property type="match status" value="1"/>
</dbReference>
<dbReference type="Proteomes" id="UP000185678">
    <property type="component" value="Unassembled WGS sequence"/>
</dbReference>